<evidence type="ECO:0000256" key="2">
    <source>
        <dbReference type="ARBA" id="ARBA00022679"/>
    </source>
</evidence>
<dbReference type="PANTHER" id="PTHR43085:SF13">
    <property type="entry name" value="INOSITOL 3-KINASE"/>
    <property type="match status" value="1"/>
</dbReference>
<name>A0AAD9X4V1_9ROSI</name>
<dbReference type="PANTHER" id="PTHR43085">
    <property type="entry name" value="HEXOKINASE FAMILY MEMBER"/>
    <property type="match status" value="1"/>
</dbReference>
<dbReference type="InterPro" id="IPR011611">
    <property type="entry name" value="PfkB_dom"/>
</dbReference>
<comment type="caution">
    <text evidence="5">The sequence shown here is derived from an EMBL/GenBank/DDBJ whole genome shotgun (WGS) entry which is preliminary data.</text>
</comment>
<keyword evidence="2" id="KW-0808">Transferase</keyword>
<keyword evidence="6" id="KW-1185">Reference proteome</keyword>
<dbReference type="InterPro" id="IPR002173">
    <property type="entry name" value="Carboh/pur_kinase_PfkB_CS"/>
</dbReference>
<reference evidence="5" key="1">
    <citation type="journal article" date="2023" name="Plant J.">
        <title>Genome sequences and population genomics provide insights into the demographic history, inbreeding, and mutation load of two 'living fossil' tree species of Dipteronia.</title>
        <authorList>
            <person name="Feng Y."/>
            <person name="Comes H.P."/>
            <person name="Chen J."/>
            <person name="Zhu S."/>
            <person name="Lu R."/>
            <person name="Zhang X."/>
            <person name="Li P."/>
            <person name="Qiu J."/>
            <person name="Olsen K.M."/>
            <person name="Qiu Y."/>
        </authorList>
    </citation>
    <scope>NUCLEOTIDE SEQUENCE</scope>
    <source>
        <strain evidence="5">KIB01</strain>
    </source>
</reference>
<dbReference type="InterPro" id="IPR050306">
    <property type="entry name" value="PfkB_Carbo_kinase"/>
</dbReference>
<proteinExistence type="inferred from homology"/>
<evidence type="ECO:0000259" key="4">
    <source>
        <dbReference type="Pfam" id="PF00294"/>
    </source>
</evidence>
<gene>
    <name evidence="5" type="ORF">Ddye_012670</name>
</gene>
<dbReference type="Pfam" id="PF00294">
    <property type="entry name" value="PfkB"/>
    <property type="match status" value="1"/>
</dbReference>
<sequence>MEVEEVRKKCCVVVSHGKEGCELYLRDGEMMKILPFSANQVDPTGAGDNFLGGFVAGLVQGLPVPDAALLGNLFGSITVCQIGLPKFDSKAFTETLIVSYSFDFLEAGFDIRVVEYSIRIYMLESCGCLVKICNPSVTVHKGYGLLKETEEYLASHGHKNSIYSVSASDIK</sequence>
<dbReference type="Gene3D" id="3.40.1190.20">
    <property type="match status" value="1"/>
</dbReference>
<comment type="similarity">
    <text evidence="1">Belongs to the carbohydrate kinase PfkB family.</text>
</comment>
<dbReference type="GO" id="GO:0010264">
    <property type="term" value="P:myo-inositol hexakisphosphate biosynthetic process"/>
    <property type="evidence" value="ECO:0007669"/>
    <property type="project" value="TreeGrafter"/>
</dbReference>
<accession>A0AAD9X4V1</accession>
<evidence type="ECO:0000256" key="3">
    <source>
        <dbReference type="ARBA" id="ARBA00022777"/>
    </source>
</evidence>
<dbReference type="EMBL" id="JANJYI010000004">
    <property type="protein sequence ID" value="KAK2652814.1"/>
    <property type="molecule type" value="Genomic_DNA"/>
</dbReference>
<evidence type="ECO:0000313" key="6">
    <source>
        <dbReference type="Proteomes" id="UP001280121"/>
    </source>
</evidence>
<dbReference type="GO" id="GO:0016301">
    <property type="term" value="F:kinase activity"/>
    <property type="evidence" value="ECO:0007669"/>
    <property type="project" value="UniProtKB-KW"/>
</dbReference>
<dbReference type="PROSITE" id="PS00584">
    <property type="entry name" value="PFKB_KINASES_2"/>
    <property type="match status" value="1"/>
</dbReference>
<keyword evidence="3" id="KW-0418">Kinase</keyword>
<feature type="domain" description="Carbohydrate kinase PfkB" evidence="4">
    <location>
        <begin position="12"/>
        <end position="83"/>
    </location>
</feature>
<evidence type="ECO:0000313" key="5">
    <source>
        <dbReference type="EMBL" id="KAK2652814.1"/>
    </source>
</evidence>
<dbReference type="SUPFAM" id="SSF53613">
    <property type="entry name" value="Ribokinase-like"/>
    <property type="match status" value="1"/>
</dbReference>
<organism evidence="5 6">
    <name type="scientific">Dipteronia dyeriana</name>
    <dbReference type="NCBI Taxonomy" id="168575"/>
    <lineage>
        <taxon>Eukaryota</taxon>
        <taxon>Viridiplantae</taxon>
        <taxon>Streptophyta</taxon>
        <taxon>Embryophyta</taxon>
        <taxon>Tracheophyta</taxon>
        <taxon>Spermatophyta</taxon>
        <taxon>Magnoliopsida</taxon>
        <taxon>eudicotyledons</taxon>
        <taxon>Gunneridae</taxon>
        <taxon>Pentapetalae</taxon>
        <taxon>rosids</taxon>
        <taxon>malvids</taxon>
        <taxon>Sapindales</taxon>
        <taxon>Sapindaceae</taxon>
        <taxon>Hippocastanoideae</taxon>
        <taxon>Acereae</taxon>
        <taxon>Dipteronia</taxon>
    </lineage>
</organism>
<evidence type="ECO:0000256" key="1">
    <source>
        <dbReference type="ARBA" id="ARBA00010688"/>
    </source>
</evidence>
<dbReference type="Proteomes" id="UP001280121">
    <property type="component" value="Unassembled WGS sequence"/>
</dbReference>
<protein>
    <recommendedName>
        <fullName evidence="4">Carbohydrate kinase PfkB domain-containing protein</fullName>
    </recommendedName>
</protein>
<dbReference type="InterPro" id="IPR029056">
    <property type="entry name" value="Ribokinase-like"/>
</dbReference>
<dbReference type="AlphaFoldDB" id="A0AAD9X4V1"/>